<dbReference type="Proteomes" id="UP000789920">
    <property type="component" value="Unassembled WGS sequence"/>
</dbReference>
<name>A0ACA9RTZ1_9GLOM</name>
<feature type="non-terminal residue" evidence="1">
    <location>
        <position position="136"/>
    </location>
</feature>
<accession>A0ACA9RTZ1</accession>
<keyword evidence="2" id="KW-1185">Reference proteome</keyword>
<organism evidence="1 2">
    <name type="scientific">Racocetra persica</name>
    <dbReference type="NCBI Taxonomy" id="160502"/>
    <lineage>
        <taxon>Eukaryota</taxon>
        <taxon>Fungi</taxon>
        <taxon>Fungi incertae sedis</taxon>
        <taxon>Mucoromycota</taxon>
        <taxon>Glomeromycotina</taxon>
        <taxon>Glomeromycetes</taxon>
        <taxon>Diversisporales</taxon>
        <taxon>Gigasporaceae</taxon>
        <taxon>Racocetra</taxon>
    </lineage>
</organism>
<protein>
    <submittedName>
        <fullName evidence="1">4854_t:CDS:1</fullName>
    </submittedName>
</protein>
<comment type="caution">
    <text evidence="1">The sequence shown here is derived from an EMBL/GenBank/DDBJ whole genome shotgun (WGS) entry which is preliminary data.</text>
</comment>
<evidence type="ECO:0000313" key="2">
    <source>
        <dbReference type="Proteomes" id="UP000789920"/>
    </source>
</evidence>
<sequence length="136" mass="13872">MSLGLFNSKTLNNATVEVGKRGIHVVAAAGNDAENTCLTTPASAPNVIAVGATDAKTDVIADFSNIGKCVNIFAPGIEITAAGNESPTDLVTFTGTSQASPHVAGTIALIIASSGNRSPDQMKKFLDNLSTKNVVK</sequence>
<reference evidence="1" key="1">
    <citation type="submission" date="2021-06" db="EMBL/GenBank/DDBJ databases">
        <authorList>
            <person name="Kallberg Y."/>
            <person name="Tangrot J."/>
            <person name="Rosling A."/>
        </authorList>
    </citation>
    <scope>NUCLEOTIDE SEQUENCE</scope>
    <source>
        <strain evidence="1">MA461A</strain>
    </source>
</reference>
<evidence type="ECO:0000313" key="1">
    <source>
        <dbReference type="EMBL" id="CAG8810172.1"/>
    </source>
</evidence>
<proteinExistence type="predicted"/>
<gene>
    <name evidence="1" type="ORF">RPERSI_LOCUS23028</name>
</gene>
<dbReference type="EMBL" id="CAJVQC010070971">
    <property type="protein sequence ID" value="CAG8810172.1"/>
    <property type="molecule type" value="Genomic_DNA"/>
</dbReference>